<feature type="compositionally biased region" description="Polar residues" evidence="1">
    <location>
        <begin position="67"/>
        <end position="77"/>
    </location>
</feature>
<name>A0A9P0EES8_9HYPO</name>
<reference evidence="2 3" key="2">
    <citation type="submission" date="2021-10" db="EMBL/GenBank/DDBJ databases">
        <authorList>
            <person name="Piombo E."/>
        </authorList>
    </citation>
    <scope>NUCLEOTIDE SEQUENCE [LARGE SCALE GENOMIC DNA]</scope>
</reference>
<feature type="region of interest" description="Disordered" evidence="1">
    <location>
        <begin position="1"/>
        <end position="81"/>
    </location>
</feature>
<keyword evidence="3" id="KW-1185">Reference proteome</keyword>
<feature type="region of interest" description="Disordered" evidence="1">
    <location>
        <begin position="109"/>
        <end position="130"/>
    </location>
</feature>
<proteinExistence type="predicted"/>
<protein>
    <submittedName>
        <fullName evidence="2">Uncharacterized protein</fullName>
    </submittedName>
</protein>
<gene>
    <name evidence="2" type="ORF">CSOL1703_00011939</name>
</gene>
<accession>A0A9P0EES8</accession>
<reference evidence="3" key="1">
    <citation type="submission" date="2019-06" db="EMBL/GenBank/DDBJ databases">
        <authorList>
            <person name="Broberg M."/>
        </authorList>
    </citation>
    <scope>NUCLEOTIDE SEQUENCE [LARGE SCALE GENOMIC DNA]</scope>
</reference>
<sequence length="130" mass="12841">MSASAGASQSSRSTVSAGGTSDTASVGGTNTTSSSTSSSDASGTLSASEHSSSLSHQGSALLADTGSADNTQTTQLPVGQEVVENPIGRFLSDTDSPFAMFRDANGDPVTVGRAGPSMAQTIDSILNPPE</sequence>
<evidence type="ECO:0000256" key="1">
    <source>
        <dbReference type="SAM" id="MobiDB-lite"/>
    </source>
</evidence>
<dbReference type="Proteomes" id="UP000775872">
    <property type="component" value="Unassembled WGS sequence"/>
</dbReference>
<comment type="caution">
    <text evidence="2">The sequence shown here is derived from an EMBL/GenBank/DDBJ whole genome shotgun (WGS) entry which is preliminary data.</text>
</comment>
<dbReference type="OrthoDB" id="5149247at2759"/>
<evidence type="ECO:0000313" key="2">
    <source>
        <dbReference type="EMBL" id="CAH0046210.1"/>
    </source>
</evidence>
<feature type="compositionally biased region" description="Low complexity" evidence="1">
    <location>
        <begin position="1"/>
        <end position="63"/>
    </location>
</feature>
<dbReference type="EMBL" id="CABFOC020000014">
    <property type="protein sequence ID" value="CAH0046210.1"/>
    <property type="molecule type" value="Genomic_DNA"/>
</dbReference>
<dbReference type="AlphaFoldDB" id="A0A9P0EES8"/>
<organism evidence="2 3">
    <name type="scientific">Clonostachys solani</name>
    <dbReference type="NCBI Taxonomy" id="160281"/>
    <lineage>
        <taxon>Eukaryota</taxon>
        <taxon>Fungi</taxon>
        <taxon>Dikarya</taxon>
        <taxon>Ascomycota</taxon>
        <taxon>Pezizomycotina</taxon>
        <taxon>Sordariomycetes</taxon>
        <taxon>Hypocreomycetidae</taxon>
        <taxon>Hypocreales</taxon>
        <taxon>Bionectriaceae</taxon>
        <taxon>Clonostachys</taxon>
    </lineage>
</organism>
<evidence type="ECO:0000313" key="3">
    <source>
        <dbReference type="Proteomes" id="UP000775872"/>
    </source>
</evidence>